<evidence type="ECO:0000256" key="3">
    <source>
        <dbReference type="ARBA" id="ARBA00022692"/>
    </source>
</evidence>
<dbReference type="Pfam" id="PF00482">
    <property type="entry name" value="T2SSF"/>
    <property type="match status" value="1"/>
</dbReference>
<keyword evidence="3 6" id="KW-0812">Transmembrane</keyword>
<evidence type="ECO:0000256" key="2">
    <source>
        <dbReference type="ARBA" id="ARBA00022475"/>
    </source>
</evidence>
<gene>
    <name evidence="8" type="ORF">A3843_07085</name>
</gene>
<keyword evidence="9" id="KW-1185">Reference proteome</keyword>
<dbReference type="AlphaFoldDB" id="A0A1U7JHM0"/>
<evidence type="ECO:0000313" key="8">
    <source>
        <dbReference type="EMBL" id="OKL44182.1"/>
    </source>
</evidence>
<reference evidence="8 9" key="1">
    <citation type="submission" date="2016-03" db="EMBL/GenBank/DDBJ databases">
        <title>Genome sequence of Nesiotobacter sp. nov., a moderately halophilic alphaproteobacterium isolated from the Yellow Sea, China.</title>
        <authorList>
            <person name="Zhang G."/>
            <person name="Zhang R."/>
        </authorList>
    </citation>
    <scope>NUCLEOTIDE SEQUENCE [LARGE SCALE GENOMIC DNA]</scope>
    <source>
        <strain evidence="8 9">WB1-6</strain>
    </source>
</reference>
<keyword evidence="4 6" id="KW-1133">Transmembrane helix</keyword>
<organism evidence="8 9">
    <name type="scientific">Pseudovibrio exalbescens</name>
    <dbReference type="NCBI Taxonomy" id="197461"/>
    <lineage>
        <taxon>Bacteria</taxon>
        <taxon>Pseudomonadati</taxon>
        <taxon>Pseudomonadota</taxon>
        <taxon>Alphaproteobacteria</taxon>
        <taxon>Hyphomicrobiales</taxon>
        <taxon>Stappiaceae</taxon>
        <taxon>Pseudovibrio</taxon>
    </lineage>
</organism>
<comment type="subcellular location">
    <subcellularLocation>
        <location evidence="1">Cell membrane</location>
        <topology evidence="1">Multi-pass membrane protein</topology>
    </subcellularLocation>
</comment>
<dbReference type="InterPro" id="IPR042094">
    <property type="entry name" value="T2SS_GspF_sf"/>
</dbReference>
<evidence type="ECO:0000256" key="5">
    <source>
        <dbReference type="ARBA" id="ARBA00023136"/>
    </source>
</evidence>
<accession>A0A1U7JHM0</accession>
<evidence type="ECO:0000259" key="7">
    <source>
        <dbReference type="Pfam" id="PF00482"/>
    </source>
</evidence>
<proteinExistence type="predicted"/>
<dbReference type="PANTHER" id="PTHR35007">
    <property type="entry name" value="INTEGRAL MEMBRANE PROTEIN-RELATED"/>
    <property type="match status" value="1"/>
</dbReference>
<feature type="transmembrane region" description="Helical" evidence="6">
    <location>
        <begin position="279"/>
        <end position="298"/>
    </location>
</feature>
<dbReference type="Gene3D" id="1.20.81.30">
    <property type="entry name" value="Type II secretion system (T2SS), domain F"/>
    <property type="match status" value="1"/>
</dbReference>
<feature type="transmembrane region" description="Helical" evidence="6">
    <location>
        <begin position="111"/>
        <end position="127"/>
    </location>
</feature>
<dbReference type="PANTHER" id="PTHR35007:SF1">
    <property type="entry name" value="PILUS ASSEMBLY PROTEIN"/>
    <property type="match status" value="1"/>
</dbReference>
<dbReference type="EMBL" id="LVVZ01000014">
    <property type="protein sequence ID" value="OKL44182.1"/>
    <property type="molecule type" value="Genomic_DNA"/>
</dbReference>
<evidence type="ECO:0000256" key="6">
    <source>
        <dbReference type="SAM" id="Phobius"/>
    </source>
</evidence>
<evidence type="ECO:0000256" key="1">
    <source>
        <dbReference type="ARBA" id="ARBA00004651"/>
    </source>
</evidence>
<sequence length="338" mass="36946">MAEFVARPEVLGLVVAVLVMLAVGGLLYALLLPLFSGERCREQRLDRVIRTDQRMAAAAQAKTDSALRRKSVQEQLKAHEQKLQEKKKHADKPAFGEWMAQAGLHLSKKQFYLYSIVFGLGVGFLTYSLGQSLLIVIALTFTGLFGVPRWVVGYLRKRRLQKFLDEFPNAIDVIVRGVKAGLPLSDCIRLIASDGQEPIKTEFARMVDAQQMGIPVSEAVHSLAKRVPVAEANFFAIVITIQSQAGGGLSEALGNLSKVLRDRKAMKGKIKAVSSEAKASAGIIGSLPIIVAGLVYILSPEYIMVLFQTFAGNVIIAGSLIWMSLGVFVMRGMINFDI</sequence>
<dbReference type="GO" id="GO:0005886">
    <property type="term" value="C:plasma membrane"/>
    <property type="evidence" value="ECO:0007669"/>
    <property type="project" value="UniProtKB-SubCell"/>
</dbReference>
<dbReference type="Proteomes" id="UP000185783">
    <property type="component" value="Unassembled WGS sequence"/>
</dbReference>
<feature type="domain" description="Type II secretion system protein GspF" evidence="7">
    <location>
        <begin position="171"/>
        <end position="295"/>
    </location>
</feature>
<dbReference type="RefSeq" id="WP_036489573.1">
    <property type="nucleotide sequence ID" value="NZ_LVVZ01000014.1"/>
</dbReference>
<feature type="transmembrane region" description="Helical" evidence="6">
    <location>
        <begin position="310"/>
        <end position="330"/>
    </location>
</feature>
<comment type="caution">
    <text evidence="8">The sequence shown here is derived from an EMBL/GenBank/DDBJ whole genome shotgun (WGS) entry which is preliminary data.</text>
</comment>
<evidence type="ECO:0000256" key="4">
    <source>
        <dbReference type="ARBA" id="ARBA00022989"/>
    </source>
</evidence>
<keyword evidence="5 6" id="KW-0472">Membrane</keyword>
<feature type="transmembrane region" description="Helical" evidence="6">
    <location>
        <begin position="12"/>
        <end position="35"/>
    </location>
</feature>
<keyword evidence="2" id="KW-1003">Cell membrane</keyword>
<name>A0A1U7JHM0_9HYPH</name>
<dbReference type="STRING" id="197461.A3843_07085"/>
<evidence type="ECO:0000313" key="9">
    <source>
        <dbReference type="Proteomes" id="UP000185783"/>
    </source>
</evidence>
<feature type="transmembrane region" description="Helical" evidence="6">
    <location>
        <begin position="133"/>
        <end position="152"/>
    </location>
</feature>
<dbReference type="InterPro" id="IPR018076">
    <property type="entry name" value="T2SS_GspF_dom"/>
</dbReference>
<protein>
    <recommendedName>
        <fullName evidence="7">Type II secretion system protein GspF domain-containing protein</fullName>
    </recommendedName>
</protein>